<organism evidence="2 3">
    <name type="scientific">Olsenella profusa F0195</name>
    <dbReference type="NCBI Taxonomy" id="1125712"/>
    <lineage>
        <taxon>Bacteria</taxon>
        <taxon>Bacillati</taxon>
        <taxon>Actinomycetota</taxon>
        <taxon>Coriobacteriia</taxon>
        <taxon>Coriobacteriales</taxon>
        <taxon>Atopobiaceae</taxon>
        <taxon>Olsenella</taxon>
    </lineage>
</organism>
<feature type="compositionally biased region" description="Polar residues" evidence="1">
    <location>
        <begin position="93"/>
        <end position="105"/>
    </location>
</feature>
<name>U2VC86_9ACTN</name>
<sequence>MAQVGASMTLTVFHDGQFWVGMFERVEGGRLSACRVVFGAELSNEEVLRLVTDGWGRLAFTDGIEAEAPRKPGSPKRRQREASRALKGRGPSTKAQQALSEQMETSKAARRASARERREAERQERFEKRAEKRKRRHRGH</sequence>
<dbReference type="InterPro" id="IPR016787">
    <property type="entry name" value="UCP021328"/>
</dbReference>
<accession>U2VC86</accession>
<dbReference type="EMBL" id="AWEZ01000016">
    <property type="protein sequence ID" value="ERL10196.1"/>
    <property type="molecule type" value="Genomic_DNA"/>
</dbReference>
<reference evidence="2 3" key="1">
    <citation type="submission" date="2013-08" db="EMBL/GenBank/DDBJ databases">
        <authorList>
            <person name="Durkin A.S."/>
            <person name="Haft D.R."/>
            <person name="McCorrison J."/>
            <person name="Torralba M."/>
            <person name="Gillis M."/>
            <person name="Haft D.H."/>
            <person name="Methe B."/>
            <person name="Sutton G."/>
            <person name="Nelson K.E."/>
        </authorList>
    </citation>
    <scope>NUCLEOTIDE SEQUENCE [LARGE SCALE GENOMIC DNA]</scope>
    <source>
        <strain evidence="2 3">F0195</strain>
    </source>
</reference>
<gene>
    <name evidence="2" type="ORF">HMPREF1316_2162</name>
</gene>
<dbReference type="RefSeq" id="WP_021725212.1">
    <property type="nucleotide sequence ID" value="NZ_AWEZ01000016.1"/>
</dbReference>
<dbReference type="Proteomes" id="UP000016638">
    <property type="component" value="Unassembled WGS sequence"/>
</dbReference>
<protein>
    <submittedName>
        <fullName evidence="2">PF11208 family protein</fullName>
    </submittedName>
</protein>
<feature type="region of interest" description="Disordered" evidence="1">
    <location>
        <begin position="64"/>
        <end position="140"/>
    </location>
</feature>
<dbReference type="eggNOG" id="ENOG502ZBVG">
    <property type="taxonomic scope" value="Bacteria"/>
</dbReference>
<dbReference type="PATRIC" id="fig|1125712.3.peg.394"/>
<keyword evidence="3" id="KW-1185">Reference proteome</keyword>
<dbReference type="STRING" id="1125712.HMPREF1316_2162"/>
<evidence type="ECO:0000256" key="1">
    <source>
        <dbReference type="SAM" id="MobiDB-lite"/>
    </source>
</evidence>
<dbReference type="OrthoDB" id="4570726at2"/>
<dbReference type="Pfam" id="PF11208">
    <property type="entry name" value="DUF2992"/>
    <property type="match status" value="1"/>
</dbReference>
<feature type="compositionally biased region" description="Basic residues" evidence="1">
    <location>
        <begin position="131"/>
        <end position="140"/>
    </location>
</feature>
<evidence type="ECO:0000313" key="3">
    <source>
        <dbReference type="Proteomes" id="UP000016638"/>
    </source>
</evidence>
<dbReference type="AlphaFoldDB" id="U2VC86"/>
<evidence type="ECO:0000313" key="2">
    <source>
        <dbReference type="EMBL" id="ERL10196.1"/>
    </source>
</evidence>
<comment type="caution">
    <text evidence="2">The sequence shown here is derived from an EMBL/GenBank/DDBJ whole genome shotgun (WGS) entry which is preliminary data.</text>
</comment>
<feature type="compositionally biased region" description="Basic and acidic residues" evidence="1">
    <location>
        <begin position="113"/>
        <end position="130"/>
    </location>
</feature>
<dbReference type="PIRSF" id="PIRSF021328">
    <property type="entry name" value="UCP021328"/>
    <property type="match status" value="1"/>
</dbReference>
<proteinExistence type="predicted"/>